<feature type="region of interest" description="Disordered" evidence="1">
    <location>
        <begin position="705"/>
        <end position="730"/>
    </location>
</feature>
<feature type="compositionally biased region" description="Basic and acidic residues" evidence="1">
    <location>
        <begin position="708"/>
        <end position="717"/>
    </location>
</feature>
<evidence type="ECO:0000259" key="2">
    <source>
        <dbReference type="PROSITE" id="PS50106"/>
    </source>
</evidence>
<name>A0A914EFB9_9BILA</name>
<feature type="compositionally biased region" description="Polar residues" evidence="1">
    <location>
        <begin position="888"/>
        <end position="906"/>
    </location>
</feature>
<dbReference type="SUPFAM" id="SSF50156">
    <property type="entry name" value="PDZ domain-like"/>
    <property type="match status" value="1"/>
</dbReference>
<feature type="compositionally biased region" description="Basic and acidic residues" evidence="1">
    <location>
        <begin position="778"/>
        <end position="799"/>
    </location>
</feature>
<dbReference type="Proteomes" id="UP000887540">
    <property type="component" value="Unplaced"/>
</dbReference>
<dbReference type="InterPro" id="IPR051109">
    <property type="entry name" value="MAM_complex_regulator"/>
</dbReference>
<feature type="domain" description="PDZ" evidence="2">
    <location>
        <begin position="611"/>
        <end position="688"/>
    </location>
</feature>
<dbReference type="Gene3D" id="2.30.42.10">
    <property type="match status" value="1"/>
</dbReference>
<dbReference type="InterPro" id="IPR036034">
    <property type="entry name" value="PDZ_sf"/>
</dbReference>
<accession>A0A914EFB9</accession>
<dbReference type="CDD" id="cd00136">
    <property type="entry name" value="PDZ_canonical"/>
    <property type="match status" value="1"/>
</dbReference>
<keyword evidence="3" id="KW-1185">Reference proteome</keyword>
<dbReference type="Pfam" id="PF00595">
    <property type="entry name" value="PDZ"/>
    <property type="match status" value="1"/>
</dbReference>
<evidence type="ECO:0000313" key="4">
    <source>
        <dbReference type="WBParaSite" id="ACRNAN_scaffold786.g28098.t2"/>
    </source>
</evidence>
<feature type="compositionally biased region" description="Low complexity" evidence="1">
    <location>
        <begin position="758"/>
        <end position="777"/>
    </location>
</feature>
<feature type="region of interest" description="Disordered" evidence="1">
    <location>
        <begin position="753"/>
        <end position="870"/>
    </location>
</feature>
<dbReference type="WBParaSite" id="ACRNAN_scaffold786.g28098.t2">
    <property type="protein sequence ID" value="ACRNAN_scaffold786.g28098.t2"/>
    <property type="gene ID" value="ACRNAN_scaffold786.g28098"/>
</dbReference>
<organism evidence="3 4">
    <name type="scientific">Acrobeloides nanus</name>
    <dbReference type="NCBI Taxonomy" id="290746"/>
    <lineage>
        <taxon>Eukaryota</taxon>
        <taxon>Metazoa</taxon>
        <taxon>Ecdysozoa</taxon>
        <taxon>Nematoda</taxon>
        <taxon>Chromadorea</taxon>
        <taxon>Rhabditida</taxon>
        <taxon>Tylenchina</taxon>
        <taxon>Cephalobomorpha</taxon>
        <taxon>Cephaloboidea</taxon>
        <taxon>Cephalobidae</taxon>
        <taxon>Acrobeloides</taxon>
    </lineage>
</organism>
<feature type="compositionally biased region" description="Basic and acidic residues" evidence="1">
    <location>
        <begin position="821"/>
        <end position="848"/>
    </location>
</feature>
<sequence length="1234" mass="140801">MNNMVDHYYSEHSLDAKLVESWHSSAVFNSNHEIWDSRNVNEKVVVRMTDGNTSIRNDSMKFYCQEDEEFDNITVEMLYTPKAYKNGIHTHEMPALSPAKTSDATSSDSTIPLFLLHSQTLGGKAKELDVQLPTSRQTTIYQVEKEKRKKETEEEPLKMAMCEKEDSVQKNFFIDSSIVQTGHHILSKRLYEEKDEMGKNFNDFDMRAIQINKYDSSYTGENGESENILQQFLLGSKILANEFRRLNSSYILEEENSVLRIYIEPDSKEEILTITSPSPDECTDSGIENNRYTSTPHSPSTSTDFSPRSDKNIFSSSGVDRRIISPTNRFIRPASPSIEDVPPPLPMNPPPPLPLEHEEEFIKDLEFDMDKRDIDQNTSYKTPNRTSSEESLKLDQVVVGLTLKKDQTSESEYKSIFADRETIVKTTSTTYPSHFGSLTRPTITEQIEKPSQFIKETTANFNCQKTYEENARVDAVVAQQAHDSTSKHVIKEAKLWKQNLMKEIPLEISPLATMETTKKADSSRDKSTRTVSVGVEVCREQNAKVSAFKFPHKLSRESVVFTVKPASKMTPTVSHFRAVDIPFDDTPNMVETHTANGLEGGNLPDSNGLMVVKMQLSAAEFQGFDNHGFGFSIKGGKEQNAPLTVDTVVVNTAADRCGLQVGDIVLSINGESTVDRYYQTARRMLNEAIRLGEVEVQIQRSPVPLTTFHKDTNKEPESQLTKSPSFDDRRIVFERKPSESNSYYEFKQKKRFEGSPDSVAKASGSISSISPQSSKSSDYGHDDTASDHLTDSKESDSLQRLHRRTPKKMSRSGSPDYRVVSLDEKRDPGKLDDFVPEVEREGRKSSKDNEDDENTLSRVPSRKTDRNEEPKLIRNYDLNLVKSSNESLHSIKSRNSLQKESVNTTDGNKENDTSLERPVVLDELDSVKVLHRVPDIETIELVRKFEHQPMVDKREVEEEPKIEEKVLPYKEPRPDYPKDEPKVVTLAYKNAEILDMPLPPTKTHLAEENMHLAEEEDVDEIYSKIDETREDSAKKSSPHSESKVFIVQHKVPISPVQSPRQIKYQYVREREEERYESVEDGDGYTIPHMKPKRAPYAYSYHHTPQNADLPPTKNRPVYRREVPIYIERKPVATSTLPSTPYNRSGVPYSSIYSPPSFERPYELGDEANVSRVTYRFYDRNMQEVNPATRISKVDRARRATRSFEDGIEIFGRNVNYSPQVFEENRVVESRVSNM</sequence>
<feature type="compositionally biased region" description="Low complexity" evidence="1">
    <location>
        <begin position="293"/>
        <end position="303"/>
    </location>
</feature>
<dbReference type="InterPro" id="IPR001478">
    <property type="entry name" value="PDZ"/>
</dbReference>
<protein>
    <submittedName>
        <fullName evidence="4">PDZ domain-containing protein</fullName>
    </submittedName>
</protein>
<feature type="region of interest" description="Disordered" evidence="1">
    <location>
        <begin position="274"/>
        <end position="310"/>
    </location>
</feature>
<feature type="compositionally biased region" description="Basic residues" evidence="1">
    <location>
        <begin position="800"/>
        <end position="810"/>
    </location>
</feature>
<feature type="region of interest" description="Disordered" evidence="1">
    <location>
        <begin position="888"/>
        <end position="914"/>
    </location>
</feature>
<dbReference type="PANTHER" id="PTHR14063">
    <property type="entry name" value="PROTEIN LIN-7 HOMOLOG"/>
    <property type="match status" value="1"/>
</dbReference>
<evidence type="ECO:0000313" key="3">
    <source>
        <dbReference type="Proteomes" id="UP000887540"/>
    </source>
</evidence>
<dbReference type="AlphaFoldDB" id="A0A914EFB9"/>
<reference evidence="4" key="1">
    <citation type="submission" date="2022-11" db="UniProtKB">
        <authorList>
            <consortium name="WormBaseParasite"/>
        </authorList>
    </citation>
    <scope>IDENTIFICATION</scope>
</reference>
<proteinExistence type="predicted"/>
<dbReference type="PROSITE" id="PS50106">
    <property type="entry name" value="PDZ"/>
    <property type="match status" value="1"/>
</dbReference>
<dbReference type="SMART" id="SM00228">
    <property type="entry name" value="PDZ"/>
    <property type="match status" value="1"/>
</dbReference>
<evidence type="ECO:0000256" key="1">
    <source>
        <dbReference type="SAM" id="MobiDB-lite"/>
    </source>
</evidence>